<name>A0A485LUE7_9ZZZZ</name>
<dbReference type="Gene3D" id="3.30.450.20">
    <property type="entry name" value="PAS domain"/>
    <property type="match status" value="2"/>
</dbReference>
<feature type="domain" description="PAS" evidence="3">
    <location>
        <begin position="179"/>
        <end position="225"/>
    </location>
</feature>
<feature type="domain" description="Histidine kinase" evidence="2">
    <location>
        <begin position="316"/>
        <end position="541"/>
    </location>
</feature>
<dbReference type="CDD" id="cd00130">
    <property type="entry name" value="PAS"/>
    <property type="match status" value="1"/>
</dbReference>
<dbReference type="InterPro" id="IPR003661">
    <property type="entry name" value="HisK_dim/P_dom"/>
</dbReference>
<dbReference type="PROSITE" id="PS50112">
    <property type="entry name" value="PAS"/>
    <property type="match status" value="1"/>
</dbReference>
<reference evidence="5" key="1">
    <citation type="submission" date="2019-03" db="EMBL/GenBank/DDBJ databases">
        <authorList>
            <person name="Hao L."/>
        </authorList>
    </citation>
    <scope>NUCLEOTIDE SEQUENCE</scope>
</reference>
<keyword evidence="5" id="KW-0808">Transferase</keyword>
<dbReference type="InterPro" id="IPR013656">
    <property type="entry name" value="PAS_4"/>
</dbReference>
<keyword evidence="1" id="KW-0597">Phosphoprotein</keyword>
<proteinExistence type="predicted"/>
<dbReference type="SMART" id="SM00091">
    <property type="entry name" value="PAS"/>
    <property type="match status" value="2"/>
</dbReference>
<dbReference type="SMART" id="SM00086">
    <property type="entry name" value="PAC"/>
    <property type="match status" value="1"/>
</dbReference>
<dbReference type="InterPro" id="IPR000700">
    <property type="entry name" value="PAS-assoc_C"/>
</dbReference>
<dbReference type="PRINTS" id="PR00344">
    <property type="entry name" value="BCTRLSENSOR"/>
</dbReference>
<dbReference type="InterPro" id="IPR035965">
    <property type="entry name" value="PAS-like_dom_sf"/>
</dbReference>
<dbReference type="PROSITE" id="PS50109">
    <property type="entry name" value="HIS_KIN"/>
    <property type="match status" value="1"/>
</dbReference>
<dbReference type="SUPFAM" id="SSF55874">
    <property type="entry name" value="ATPase domain of HSP90 chaperone/DNA topoisomerase II/histidine kinase"/>
    <property type="match status" value="1"/>
</dbReference>
<protein>
    <submittedName>
        <fullName evidence="5">Wide host range VirA protein</fullName>
        <ecNumber evidence="5">2.7.13.3</ecNumber>
    </submittedName>
</protein>
<evidence type="ECO:0000256" key="1">
    <source>
        <dbReference type="ARBA" id="ARBA00022553"/>
    </source>
</evidence>
<dbReference type="SUPFAM" id="SSF55785">
    <property type="entry name" value="PYP-like sensor domain (PAS domain)"/>
    <property type="match status" value="2"/>
</dbReference>
<dbReference type="PANTHER" id="PTHR43065:SF42">
    <property type="entry name" value="TWO-COMPONENT SENSOR PPRA"/>
    <property type="match status" value="1"/>
</dbReference>
<dbReference type="Pfam" id="PF08448">
    <property type="entry name" value="PAS_4"/>
    <property type="match status" value="1"/>
</dbReference>
<dbReference type="SMART" id="SM00388">
    <property type="entry name" value="HisKA"/>
    <property type="match status" value="1"/>
</dbReference>
<evidence type="ECO:0000259" key="2">
    <source>
        <dbReference type="PROSITE" id="PS50109"/>
    </source>
</evidence>
<dbReference type="InterPro" id="IPR004358">
    <property type="entry name" value="Sig_transdc_His_kin-like_C"/>
</dbReference>
<dbReference type="NCBIfam" id="TIGR00229">
    <property type="entry name" value="sensory_box"/>
    <property type="match status" value="1"/>
</dbReference>
<dbReference type="SUPFAM" id="SSF47384">
    <property type="entry name" value="Homodimeric domain of signal transducing histidine kinase"/>
    <property type="match status" value="1"/>
</dbReference>
<dbReference type="Gene3D" id="3.30.565.10">
    <property type="entry name" value="Histidine kinase-like ATPase, C-terminal domain"/>
    <property type="match status" value="1"/>
</dbReference>
<evidence type="ECO:0000259" key="4">
    <source>
        <dbReference type="PROSITE" id="PS50113"/>
    </source>
</evidence>
<dbReference type="Pfam" id="PF00512">
    <property type="entry name" value="HisKA"/>
    <property type="match status" value="1"/>
</dbReference>
<dbReference type="SMART" id="SM00387">
    <property type="entry name" value="HATPase_c"/>
    <property type="match status" value="1"/>
</dbReference>
<dbReference type="Pfam" id="PF02518">
    <property type="entry name" value="HATPase_c"/>
    <property type="match status" value="1"/>
</dbReference>
<dbReference type="PROSITE" id="PS50113">
    <property type="entry name" value="PAC"/>
    <property type="match status" value="1"/>
</dbReference>
<dbReference type="InterPro" id="IPR005467">
    <property type="entry name" value="His_kinase_dom"/>
</dbReference>
<dbReference type="Pfam" id="PF13426">
    <property type="entry name" value="PAS_9"/>
    <property type="match status" value="1"/>
</dbReference>
<dbReference type="EMBL" id="CAADRM010000013">
    <property type="protein sequence ID" value="VFU11575.1"/>
    <property type="molecule type" value="Genomic_DNA"/>
</dbReference>
<dbReference type="InterPro" id="IPR036097">
    <property type="entry name" value="HisK_dim/P_sf"/>
</dbReference>
<dbReference type="AlphaFoldDB" id="A0A485LUE7"/>
<dbReference type="Gene3D" id="1.10.287.130">
    <property type="match status" value="1"/>
</dbReference>
<dbReference type="GO" id="GO:0000155">
    <property type="term" value="F:phosphorelay sensor kinase activity"/>
    <property type="evidence" value="ECO:0007669"/>
    <property type="project" value="InterPro"/>
</dbReference>
<gene>
    <name evidence="5" type="ORF">SCFA_110038</name>
</gene>
<dbReference type="InterPro" id="IPR003594">
    <property type="entry name" value="HATPase_dom"/>
</dbReference>
<evidence type="ECO:0000313" key="5">
    <source>
        <dbReference type="EMBL" id="VFU11575.1"/>
    </source>
</evidence>
<dbReference type="InterPro" id="IPR000014">
    <property type="entry name" value="PAS"/>
</dbReference>
<sequence>MVVRKRFIRKQQGAAPRLIQKTMRYASEELNALYSSASIGMCLFDAGMRVVRINDYLARIHGTPAADHMGRTLHEVAPHVAARAEAIVRAAIDTGRPAQGVWFSGSASSDPGTAVRLDGRCVPLKDAQGRVKAVSALVLDATARRFYGCALEEAGVCPSGTLENRDDIPVQALQDFGAGPDLLSKILDNIPVMILLFDSAGVIEYVSPSSQELSGYRREELIGRTARVFGDDVYESYRLVFDWVRTNKKAWSGRRTARRKTGEQVHVGASISPVFDDAGAVTDYVAVLKDITRETKLHQQLMQTQKLEAIGTLAGGIAHDLKNIFTPILINTELLLQDTGPESAAFPLLEDIFEAVKHGDELVNQIITFSRRDLQMKKPVVIAAVIRDALSFLRAALPSTIEMICRIVDDDAVIVADSSQIKQVIINLGTNAAYAMRGSGGTLELTLTRVSLDGSSVARIAPDLASGPYAEITVRDTGEGMDEETLKRIFDPFFTTKDKSEGTGMGLSIVHGIVQDHKGIITVDSAPGKGSVFTILLPLAPENA</sequence>
<dbReference type="CDD" id="cd00082">
    <property type="entry name" value="HisKA"/>
    <property type="match status" value="1"/>
</dbReference>
<accession>A0A485LUE7</accession>
<feature type="domain" description="PAC" evidence="4">
    <location>
        <begin position="251"/>
        <end position="303"/>
    </location>
</feature>
<dbReference type="EC" id="2.7.13.3" evidence="5"/>
<evidence type="ECO:0000259" key="3">
    <source>
        <dbReference type="PROSITE" id="PS50112"/>
    </source>
</evidence>
<dbReference type="PANTHER" id="PTHR43065">
    <property type="entry name" value="SENSOR HISTIDINE KINASE"/>
    <property type="match status" value="1"/>
</dbReference>
<dbReference type="InterPro" id="IPR001610">
    <property type="entry name" value="PAC"/>
</dbReference>
<organism evidence="5">
    <name type="scientific">anaerobic digester metagenome</name>
    <dbReference type="NCBI Taxonomy" id="1263854"/>
    <lineage>
        <taxon>unclassified sequences</taxon>
        <taxon>metagenomes</taxon>
        <taxon>ecological metagenomes</taxon>
    </lineage>
</organism>
<dbReference type="InterPro" id="IPR036890">
    <property type="entry name" value="HATPase_C_sf"/>
</dbReference>